<dbReference type="SUPFAM" id="SSF55729">
    <property type="entry name" value="Acyl-CoA N-acyltransferases (Nat)"/>
    <property type="match status" value="1"/>
</dbReference>
<evidence type="ECO:0000259" key="2">
    <source>
        <dbReference type="PROSITE" id="PS51729"/>
    </source>
</evidence>
<organism evidence="3 4">
    <name type="scientific">Pelagerythrobacter marensis</name>
    <dbReference type="NCBI Taxonomy" id="543877"/>
    <lineage>
        <taxon>Bacteria</taxon>
        <taxon>Pseudomonadati</taxon>
        <taxon>Pseudomonadota</taxon>
        <taxon>Alphaproteobacteria</taxon>
        <taxon>Sphingomonadales</taxon>
        <taxon>Erythrobacteraceae</taxon>
        <taxon>Pelagerythrobacter</taxon>
    </lineage>
</organism>
<dbReference type="KEGG" id="amx:AM2010_2133"/>
<dbReference type="GO" id="GO:0016740">
    <property type="term" value="F:transferase activity"/>
    <property type="evidence" value="ECO:0007669"/>
    <property type="project" value="UniProtKB-KW"/>
</dbReference>
<dbReference type="PANTHER" id="PTHR31435">
    <property type="entry name" value="PROTEIN NATD1"/>
    <property type="match status" value="1"/>
</dbReference>
<dbReference type="OrthoDB" id="9800945at2"/>
<dbReference type="InterPro" id="IPR031165">
    <property type="entry name" value="GNAT_YJDJ"/>
</dbReference>
<evidence type="ECO:0000313" key="3">
    <source>
        <dbReference type="EMBL" id="AKM08193.1"/>
    </source>
</evidence>
<evidence type="ECO:0000256" key="1">
    <source>
        <dbReference type="SAM" id="MobiDB-lite"/>
    </source>
</evidence>
<name>A0A0G3XCV0_9SPHN</name>
<sequence>MTVEGLETTRHPGPGEEPVHGEYRAHVPGTDHIGRLTWKARGNARIADHTLVPSEIGGRGVAAALVKALIADAREQGFTIVPQCSYVEAQFRRHPEWSDLLAPTPS</sequence>
<dbReference type="PROSITE" id="PS51729">
    <property type="entry name" value="GNAT_YJDJ"/>
    <property type="match status" value="1"/>
</dbReference>
<reference evidence="3 4" key="1">
    <citation type="submission" date="2015-06" db="EMBL/GenBank/DDBJ databases">
        <authorList>
            <person name="Kim K.M."/>
        </authorList>
    </citation>
    <scope>NUCLEOTIDE SEQUENCE [LARGE SCALE GENOMIC DNA]</scope>
    <source>
        <strain evidence="3 4">KCTC 22370</strain>
    </source>
</reference>
<gene>
    <name evidence="3" type="ORF">AM2010_2133</name>
</gene>
<protein>
    <submittedName>
        <fullName evidence="3">Putative acetyltransferase</fullName>
    </submittedName>
</protein>
<dbReference type="InterPro" id="IPR045057">
    <property type="entry name" value="Gcn5-rel_NAT"/>
</dbReference>
<feature type="domain" description="N-acetyltransferase" evidence="2">
    <location>
        <begin position="15"/>
        <end position="102"/>
    </location>
</feature>
<accession>A0A0G3XCV0</accession>
<dbReference type="STRING" id="543877.AM2010_2133"/>
<dbReference type="Proteomes" id="UP000037643">
    <property type="component" value="Chromosome"/>
</dbReference>
<evidence type="ECO:0000313" key="4">
    <source>
        <dbReference type="Proteomes" id="UP000037643"/>
    </source>
</evidence>
<keyword evidence="4" id="KW-1185">Reference proteome</keyword>
<dbReference type="PATRIC" id="fig|543877.4.peg.2166"/>
<dbReference type="RefSeq" id="WP_047807060.1">
    <property type="nucleotide sequence ID" value="NZ_CP011805.1"/>
</dbReference>
<feature type="compositionally biased region" description="Basic and acidic residues" evidence="1">
    <location>
        <begin position="7"/>
        <end position="25"/>
    </location>
</feature>
<dbReference type="Pfam" id="PF14542">
    <property type="entry name" value="Acetyltransf_CG"/>
    <property type="match status" value="1"/>
</dbReference>
<keyword evidence="3" id="KW-0808">Transferase</keyword>
<feature type="region of interest" description="Disordered" evidence="1">
    <location>
        <begin position="1"/>
        <end position="27"/>
    </location>
</feature>
<dbReference type="Gene3D" id="3.40.630.30">
    <property type="match status" value="1"/>
</dbReference>
<dbReference type="AlphaFoldDB" id="A0A0G3XCV0"/>
<dbReference type="EMBL" id="CP011805">
    <property type="protein sequence ID" value="AKM08193.1"/>
    <property type="molecule type" value="Genomic_DNA"/>
</dbReference>
<dbReference type="PANTHER" id="PTHR31435:SF9">
    <property type="entry name" value="PROTEIN NATD1"/>
    <property type="match status" value="1"/>
</dbReference>
<dbReference type="InterPro" id="IPR016181">
    <property type="entry name" value="Acyl_CoA_acyltransferase"/>
</dbReference>
<proteinExistence type="predicted"/>